<keyword evidence="5" id="KW-1185">Reference proteome</keyword>
<dbReference type="Proteomes" id="UP000273270">
    <property type="component" value="Chromosome"/>
</dbReference>
<dbReference type="AlphaFoldDB" id="A0A376DNR4"/>
<dbReference type="Proteomes" id="UP000255224">
    <property type="component" value="Unassembled WGS sequence"/>
</dbReference>
<dbReference type="EMBL" id="UFVQ01000003">
    <property type="protein sequence ID" value="STC92491.1"/>
    <property type="molecule type" value="Genomic_DNA"/>
</dbReference>
<protein>
    <submittedName>
        <fullName evidence="3">Uncharacterized protein</fullName>
    </submittedName>
</protein>
<dbReference type="KEGG" id="ccau:EG346_10010"/>
<dbReference type="EMBL" id="CP033920">
    <property type="protein sequence ID" value="AZA48498.1"/>
    <property type="molecule type" value="Genomic_DNA"/>
</dbReference>
<name>A0A376DNR4_CHRCU</name>
<reference evidence="3 4" key="1">
    <citation type="submission" date="2018-06" db="EMBL/GenBank/DDBJ databases">
        <authorList>
            <consortium name="Pathogen Informatics"/>
            <person name="Doyle S."/>
        </authorList>
    </citation>
    <scope>NUCLEOTIDE SEQUENCE [LARGE SCALE GENOMIC DNA]</scope>
    <source>
        <strain evidence="3 4">NCTC13533</strain>
    </source>
</reference>
<evidence type="ECO:0000313" key="3">
    <source>
        <dbReference type="EMBL" id="STC92491.1"/>
    </source>
</evidence>
<reference evidence="5" key="3">
    <citation type="submission" date="2018-11" db="EMBL/GenBank/DDBJ databases">
        <title>Proposal to divide the Flavobacteriaceae and reorganize its genera based on Amino Acid Identity values calculated from whole genome sequences.</title>
        <authorList>
            <person name="Nicholson A.C."/>
            <person name="Gulvik C.A."/>
            <person name="Whitney A.M."/>
            <person name="Humrighouse B.W."/>
            <person name="Bell M."/>
            <person name="Holmes B."/>
            <person name="Steigerwalt A.G."/>
            <person name="Villarma A."/>
            <person name="Sheth M."/>
            <person name="Batra D."/>
            <person name="Pryor J."/>
            <person name="Bernardet J.-F."/>
            <person name="Hugo C."/>
            <person name="Kampfer P."/>
            <person name="Newman J."/>
            <person name="McQuiston J.R."/>
        </authorList>
    </citation>
    <scope>NUCLEOTIDE SEQUENCE [LARGE SCALE GENOMIC DNA]</scope>
    <source>
        <strain evidence="5">G0188</strain>
    </source>
</reference>
<reference evidence="2" key="2">
    <citation type="submission" date="2018-11" db="EMBL/GenBank/DDBJ databases">
        <title>Proposal to divide the Flavobacteriaceae and reorganize its genera based on Amino Acid Identity values calculated from whole genome sequences.</title>
        <authorList>
            <person name="Nicholson A.C."/>
            <person name="Gulvik C.A."/>
            <person name="Whitney A.M."/>
            <person name="Humrighouse B.W."/>
            <person name="Bell M."/>
            <person name="Holmes B."/>
            <person name="Steigerwalt A."/>
            <person name="Villarma A."/>
            <person name="Sheth M."/>
            <person name="Batra D."/>
            <person name="Pryor J."/>
            <person name="Bernardet J.-F."/>
            <person name="Hugo C."/>
            <person name="Kampfer P."/>
            <person name="Newman J."/>
            <person name="Mcquiston J.R."/>
        </authorList>
    </citation>
    <scope>NUCLEOTIDE SEQUENCE [LARGE SCALE GENOMIC DNA]</scope>
    <source>
        <strain evidence="2">G0188</strain>
    </source>
</reference>
<evidence type="ECO:0000313" key="2">
    <source>
        <dbReference type="EMBL" id="AZA48498.1"/>
    </source>
</evidence>
<dbReference type="OrthoDB" id="1242346at2"/>
<keyword evidence="1" id="KW-0732">Signal</keyword>
<evidence type="ECO:0000313" key="5">
    <source>
        <dbReference type="Proteomes" id="UP000273270"/>
    </source>
</evidence>
<gene>
    <name evidence="2" type="ORF">EG346_10010</name>
    <name evidence="3" type="ORF">NCTC13533_00381</name>
</gene>
<accession>A0A3G6M2W8</accession>
<evidence type="ECO:0000256" key="1">
    <source>
        <dbReference type="SAM" id="SignalP"/>
    </source>
</evidence>
<accession>A0A376DNR4</accession>
<feature type="chain" id="PRO_5044585923" evidence="1">
    <location>
        <begin position="22"/>
        <end position="281"/>
    </location>
</feature>
<dbReference type="RefSeq" id="WP_123878356.1">
    <property type="nucleotide sequence ID" value="NZ_CP033920.1"/>
</dbReference>
<evidence type="ECO:0000313" key="4">
    <source>
        <dbReference type="Proteomes" id="UP000255224"/>
    </source>
</evidence>
<proteinExistence type="predicted"/>
<sequence>MKRPLLILIFSIFLTGSNLYAQLDKNGNPIFNSEKIENFSFENVEIISNYYTIKDNIDNKQSSVFISENPTLDNYWNFSCNLPSYYFMVVDKGNVKGMLMLIPKKEDDSFFYNVVIPNKNESFQIPSKLKGRITENRAKELADFNKTKAIINNGILKFNNKDFQVLKYNDVIEEVKNIVKEKFIDNQDDENSSIENYIKSESKGGKLDFKNTVEKYEGAFINFDGIMYNKKDFAILMWGAAVKKTGITELNKAQLLWQEINERSLTEPELKALRIGFETKF</sequence>
<organism evidence="3 4">
    <name type="scientific">Chryseobacterium carnipullorum</name>
    <dbReference type="NCBI Taxonomy" id="1124835"/>
    <lineage>
        <taxon>Bacteria</taxon>
        <taxon>Pseudomonadati</taxon>
        <taxon>Bacteroidota</taxon>
        <taxon>Flavobacteriia</taxon>
        <taxon>Flavobacteriales</taxon>
        <taxon>Weeksellaceae</taxon>
        <taxon>Chryseobacterium group</taxon>
        <taxon>Chryseobacterium</taxon>
    </lineage>
</organism>
<feature type="signal peptide" evidence="1">
    <location>
        <begin position="1"/>
        <end position="21"/>
    </location>
</feature>